<dbReference type="RefSeq" id="WP_060929259.1">
    <property type="nucleotide sequence ID" value="NZ_KQ955270.1"/>
</dbReference>
<evidence type="ECO:0008006" key="3">
    <source>
        <dbReference type="Google" id="ProtNLM"/>
    </source>
</evidence>
<dbReference type="EMBL" id="LRPM01000028">
    <property type="protein sequence ID" value="KWZ78303.1"/>
    <property type="molecule type" value="Genomic_DNA"/>
</dbReference>
<dbReference type="Proteomes" id="UP000070383">
    <property type="component" value="Unassembled WGS sequence"/>
</dbReference>
<accession>A0A133KFG9</accession>
<organism evidence="1 2">
    <name type="scientific">Anaerococcus tetradius</name>
    <dbReference type="NCBI Taxonomy" id="33036"/>
    <lineage>
        <taxon>Bacteria</taxon>
        <taxon>Bacillati</taxon>
        <taxon>Bacillota</taxon>
        <taxon>Tissierellia</taxon>
        <taxon>Tissierellales</taxon>
        <taxon>Peptoniphilaceae</taxon>
        <taxon>Anaerococcus</taxon>
    </lineage>
</organism>
<dbReference type="STRING" id="33036.HMPREF3200_00790"/>
<comment type="caution">
    <text evidence="1">The sequence shown here is derived from an EMBL/GenBank/DDBJ whole genome shotgun (WGS) entry which is preliminary data.</text>
</comment>
<dbReference type="Pfam" id="PF12672">
    <property type="entry name" value="DUF3793"/>
    <property type="match status" value="1"/>
</dbReference>
<dbReference type="InterPro" id="IPR024523">
    <property type="entry name" value="DUF3793"/>
</dbReference>
<keyword evidence="2" id="KW-1185">Reference proteome</keyword>
<dbReference type="OrthoDB" id="5393676at2"/>
<evidence type="ECO:0000313" key="1">
    <source>
        <dbReference type="EMBL" id="KWZ78303.1"/>
    </source>
</evidence>
<reference evidence="2" key="1">
    <citation type="submission" date="2016-01" db="EMBL/GenBank/DDBJ databases">
        <authorList>
            <person name="Mitreva M."/>
            <person name="Pepin K.H."/>
            <person name="Mihindukulasuriya K.A."/>
            <person name="Fulton R."/>
            <person name="Fronick C."/>
            <person name="O'Laughlin M."/>
            <person name="Miner T."/>
            <person name="Herter B."/>
            <person name="Rosa B.A."/>
            <person name="Cordes M."/>
            <person name="Tomlinson C."/>
            <person name="Wollam A."/>
            <person name="Palsikar V.B."/>
            <person name="Mardis E.R."/>
            <person name="Wilson R.K."/>
        </authorList>
    </citation>
    <scope>NUCLEOTIDE SEQUENCE [LARGE SCALE GENOMIC DNA]</scope>
    <source>
        <strain evidence="2">MJR8151</strain>
    </source>
</reference>
<proteinExistence type="predicted"/>
<sequence length="183" mass="21263">MREDLLVYHASPVLAGIKAANLFQIRSEDTSYVRCLIKTWQGCVKKCPSCDLHFRLIAKKNKGYLVLVYRKNQLEKILQNEEIQSFIEQLGYNSNNIDSCLKTLSQRLRIQDFPHEIGLFLGYPLDDVKAFIENKGQNFILNGTWKVYSEKEKKQKIFNSYQQTKIRNINLLKEGCPISKLVS</sequence>
<evidence type="ECO:0000313" key="2">
    <source>
        <dbReference type="Proteomes" id="UP000070383"/>
    </source>
</evidence>
<dbReference type="PATRIC" id="fig|33036.3.peg.784"/>
<gene>
    <name evidence="1" type="ORF">HMPREF3200_00790</name>
</gene>
<dbReference type="AlphaFoldDB" id="A0A133KFG9"/>
<protein>
    <recommendedName>
        <fullName evidence="3">DUF3793 domain-containing protein</fullName>
    </recommendedName>
</protein>
<name>A0A133KFG9_9FIRM</name>